<dbReference type="AlphaFoldDB" id="A0A1G6UYN4"/>
<name>A0A1G6UYN4_9RHOB</name>
<dbReference type="EMBL" id="FNAH01000001">
    <property type="protein sequence ID" value="SDD45776.1"/>
    <property type="molecule type" value="Genomic_DNA"/>
</dbReference>
<dbReference type="InterPro" id="IPR029044">
    <property type="entry name" value="Nucleotide-diphossugar_trans"/>
</dbReference>
<evidence type="ECO:0000259" key="4">
    <source>
        <dbReference type="Pfam" id="PF12804"/>
    </source>
</evidence>
<organism evidence="5 6">
    <name type="scientific">Paracoccus isoporae</name>
    <dbReference type="NCBI Taxonomy" id="591205"/>
    <lineage>
        <taxon>Bacteria</taxon>
        <taxon>Pseudomonadati</taxon>
        <taxon>Pseudomonadota</taxon>
        <taxon>Alphaproteobacteria</taxon>
        <taxon>Rhodobacterales</taxon>
        <taxon>Paracoccaceae</taxon>
        <taxon>Paracoccus</taxon>
    </lineage>
</organism>
<gene>
    <name evidence="5" type="ORF">SAMN05421538_101649</name>
</gene>
<protein>
    <submittedName>
        <fullName evidence="5">MurNAc alpha-1-phosphate uridylyltransferase</fullName>
    </submittedName>
</protein>
<dbReference type="Pfam" id="PF12804">
    <property type="entry name" value="NTP_transf_3"/>
    <property type="match status" value="1"/>
</dbReference>
<keyword evidence="2 5" id="KW-0548">Nucleotidyltransferase</keyword>
<evidence type="ECO:0000256" key="2">
    <source>
        <dbReference type="ARBA" id="ARBA00022695"/>
    </source>
</evidence>
<dbReference type="STRING" id="591205.SAMN05421538_101649"/>
<dbReference type="SUPFAM" id="SSF53448">
    <property type="entry name" value="Nucleotide-diphospho-sugar transferases"/>
    <property type="match status" value="1"/>
</dbReference>
<dbReference type="PANTHER" id="PTHR43584">
    <property type="entry name" value="NUCLEOTIDYL TRANSFERASE"/>
    <property type="match status" value="1"/>
</dbReference>
<dbReference type="InterPro" id="IPR025877">
    <property type="entry name" value="MobA-like_NTP_Trfase"/>
</dbReference>
<dbReference type="Gene3D" id="3.90.550.10">
    <property type="entry name" value="Spore Coat Polysaccharide Biosynthesis Protein SpsA, Chain A"/>
    <property type="match status" value="1"/>
</dbReference>
<dbReference type="RefSeq" id="WP_245726978.1">
    <property type="nucleotide sequence ID" value="NZ_FNAH01000001.1"/>
</dbReference>
<evidence type="ECO:0000256" key="1">
    <source>
        <dbReference type="ARBA" id="ARBA00022679"/>
    </source>
</evidence>
<dbReference type="GO" id="GO:0016779">
    <property type="term" value="F:nucleotidyltransferase activity"/>
    <property type="evidence" value="ECO:0007669"/>
    <property type="project" value="UniProtKB-KW"/>
</dbReference>
<keyword evidence="1 5" id="KW-0808">Transferase</keyword>
<keyword evidence="6" id="KW-1185">Reference proteome</keyword>
<dbReference type="Proteomes" id="UP000199344">
    <property type="component" value="Unassembled WGS sequence"/>
</dbReference>
<dbReference type="CDD" id="cd06422">
    <property type="entry name" value="NTP_transferase_like_1"/>
    <property type="match status" value="1"/>
</dbReference>
<feature type="domain" description="MobA-like NTP transferase" evidence="4">
    <location>
        <begin position="5"/>
        <end position="127"/>
    </location>
</feature>
<accession>A0A1G6UYN4</accession>
<sequence>MPPLMIFAAGKGTRMAPLTDTTPKPLIEVAGRKLLDRALAIGRDAGASRIVVNAHYLGEQIHAHLAGSEVAISDERDRLLETGGGLRKALPLLGDGPVMTLNPDVIWTGPNPLKALDMAWDDSRMDALLMLVPHARARGRVGPGDFSLDHTGRISRMGDLVYAGCQIMRTERLAGIAEEVFSLNLLWDQMIRDGRAYGIVHPGGWCDLGRPETIPLAEQMLAEHVG</sequence>
<keyword evidence="3" id="KW-0460">Magnesium</keyword>
<reference evidence="5 6" key="1">
    <citation type="submission" date="2016-10" db="EMBL/GenBank/DDBJ databases">
        <authorList>
            <person name="de Groot N.N."/>
        </authorList>
    </citation>
    <scope>NUCLEOTIDE SEQUENCE [LARGE SCALE GENOMIC DNA]</scope>
    <source>
        <strain evidence="5 6">DSM 22220</strain>
    </source>
</reference>
<evidence type="ECO:0000313" key="5">
    <source>
        <dbReference type="EMBL" id="SDD45776.1"/>
    </source>
</evidence>
<dbReference type="InterPro" id="IPR050065">
    <property type="entry name" value="GlmU-like"/>
</dbReference>
<evidence type="ECO:0000256" key="3">
    <source>
        <dbReference type="ARBA" id="ARBA00022842"/>
    </source>
</evidence>
<proteinExistence type="predicted"/>
<dbReference type="PANTHER" id="PTHR43584:SF8">
    <property type="entry name" value="N-ACETYLMURAMATE ALPHA-1-PHOSPHATE URIDYLYLTRANSFERASE"/>
    <property type="match status" value="1"/>
</dbReference>
<evidence type="ECO:0000313" key="6">
    <source>
        <dbReference type="Proteomes" id="UP000199344"/>
    </source>
</evidence>